<dbReference type="Proteomes" id="UP000287651">
    <property type="component" value="Unassembled WGS sequence"/>
</dbReference>
<protein>
    <submittedName>
        <fullName evidence="2">Uncharacterized protein</fullName>
    </submittedName>
</protein>
<dbReference type="EMBL" id="AMZH03001261">
    <property type="protein sequence ID" value="RRT79980.1"/>
    <property type="molecule type" value="Genomic_DNA"/>
</dbReference>
<sequence>MFFNSGVFGDLESGVGVLVSGALLDLVGVFGDLEWGGDLGAAGGGDGWDSEGSMWGEFPESPPMVAFIPVCRRPVVPFPSVFVASFAGVFNATSTIGCCPHRGRACRATSIGWGGGPLLPLSFSPPREEASPRFDEGTGKGPSGAKRKVRLEMLETESPWARLRAHLEMFETESPWERLRARMEMFRTKSPYTTLRARLEMFRSKSPWARLRARLEMLGTESLWARLRAHLEMFEKSRALCNMLSSREIFLRIDVDLYAHQALGKVTRGLAVSHRASIIVLSSSGGAAPVDFVAAEALAAMRSCFNVDSTVTTRRLVEVRKHYYIPSEYELHVPLPGERPYNAFPSGFSLLTDALEAGLSFPTEWTSCMVNNSVPTLSIDEIELVEILQGILSASKGVKDMNEAWLAEAGLSPTPRDALGSTTRVLTKKGKELVELGEAPERGEYLWGALHSILAKQVYECSSGKLMNRVEGDVLSLTEATTLLEVELKAERPKAVAAYKASLGFESGLEKMGRFIYKFGYQVALEWLRGKHSEIAIEQDPFVKCPYDANVEIDLN</sequence>
<evidence type="ECO:0000313" key="2">
    <source>
        <dbReference type="EMBL" id="RRT79980.1"/>
    </source>
</evidence>
<feature type="region of interest" description="Disordered" evidence="1">
    <location>
        <begin position="125"/>
        <end position="144"/>
    </location>
</feature>
<comment type="caution">
    <text evidence="2">The sequence shown here is derived from an EMBL/GenBank/DDBJ whole genome shotgun (WGS) entry which is preliminary data.</text>
</comment>
<organism evidence="2 3">
    <name type="scientific">Ensete ventricosum</name>
    <name type="common">Abyssinian banana</name>
    <name type="synonym">Musa ensete</name>
    <dbReference type="NCBI Taxonomy" id="4639"/>
    <lineage>
        <taxon>Eukaryota</taxon>
        <taxon>Viridiplantae</taxon>
        <taxon>Streptophyta</taxon>
        <taxon>Embryophyta</taxon>
        <taxon>Tracheophyta</taxon>
        <taxon>Spermatophyta</taxon>
        <taxon>Magnoliopsida</taxon>
        <taxon>Liliopsida</taxon>
        <taxon>Zingiberales</taxon>
        <taxon>Musaceae</taxon>
        <taxon>Ensete</taxon>
    </lineage>
</organism>
<dbReference type="AlphaFoldDB" id="A0A427AUQ7"/>
<evidence type="ECO:0000256" key="1">
    <source>
        <dbReference type="SAM" id="MobiDB-lite"/>
    </source>
</evidence>
<name>A0A427AUQ7_ENSVE</name>
<evidence type="ECO:0000313" key="3">
    <source>
        <dbReference type="Proteomes" id="UP000287651"/>
    </source>
</evidence>
<proteinExistence type="predicted"/>
<reference evidence="2 3" key="1">
    <citation type="journal article" date="2014" name="Agronomy (Basel)">
        <title>A Draft Genome Sequence for Ensete ventricosum, the Drought-Tolerant Tree Against Hunger.</title>
        <authorList>
            <person name="Harrison J."/>
            <person name="Moore K.A."/>
            <person name="Paszkiewicz K."/>
            <person name="Jones T."/>
            <person name="Grant M."/>
            <person name="Ambacheew D."/>
            <person name="Muzemil S."/>
            <person name="Studholme D.J."/>
        </authorList>
    </citation>
    <scope>NUCLEOTIDE SEQUENCE [LARGE SCALE GENOMIC DNA]</scope>
</reference>
<gene>
    <name evidence="2" type="ORF">B296_00022161</name>
</gene>
<accession>A0A427AUQ7</accession>
<feature type="compositionally biased region" description="Basic and acidic residues" evidence="1">
    <location>
        <begin position="126"/>
        <end position="138"/>
    </location>
</feature>